<feature type="disulfide bond" evidence="7">
    <location>
        <begin position="258"/>
        <end position="285"/>
    </location>
</feature>
<dbReference type="SMART" id="SM00032">
    <property type="entry name" value="CCP"/>
    <property type="match status" value="7"/>
</dbReference>
<dbReference type="AlphaFoldDB" id="A7SIG6"/>
<proteinExistence type="predicted"/>
<feature type="disulfide bond" evidence="7">
    <location>
        <begin position="382"/>
        <end position="409"/>
    </location>
</feature>
<dbReference type="Proteomes" id="UP000001593">
    <property type="component" value="Unassembled WGS sequence"/>
</dbReference>
<feature type="disulfide bond" evidence="7">
    <location>
        <begin position="324"/>
        <end position="351"/>
    </location>
</feature>
<feature type="non-terminal residue" evidence="10">
    <location>
        <position position="409"/>
    </location>
</feature>
<dbReference type="STRING" id="45351.A7SIG6"/>
<evidence type="ECO:0000256" key="7">
    <source>
        <dbReference type="PROSITE-ProRule" id="PRU00302"/>
    </source>
</evidence>
<dbReference type="eggNOG" id="KOG4297">
    <property type="taxonomic scope" value="Eukaryota"/>
</dbReference>
<dbReference type="InParanoid" id="A7SIG6"/>
<sequence length="409" mass="42890">CFDPGVPTHGRKMGVQYDVGSRVYFTCKHGFVLTGSSVRTCGPDFNWTGIQPTCKAVDCGYHNKPAHGSVSGDSTTFTSRLVFSCDSGYIMSGSPIRTCLENGSWSGTQPRCSAVDCGNLVNPANGETTGSSTTYGSTASVTCHEGYDLIGSKSRVCQADGTWSGNDTWCKGRECGPMPPLAHGQISGNGTSYRTVLRISCHPGYQFAGSDVSICQASGLWSVIPKCKVIDCGRLTVPLNGKLEGSLTTYSSTINITCDEGYALIGPESRVCQANGTWSGSNVTCRGWFNTNPSLIDCGSPGAPAHGSVSGDSTTFTSRLAFSCDAGYIMSGSLIRTCLENASWSGTQPRCSAVDCGTLDSPANGIMRGSVTTYRGVVNITCDTGFHLIGSHSRVCQANGTWSGTTTTC</sequence>
<evidence type="ECO:0000256" key="4">
    <source>
        <dbReference type="ARBA" id="ARBA00023136"/>
    </source>
</evidence>
<evidence type="ECO:0000259" key="9">
    <source>
        <dbReference type="PROSITE" id="PS50923"/>
    </source>
</evidence>
<comment type="caution">
    <text evidence="7">Lacks conserved residue(s) required for the propagation of feature annotation.</text>
</comment>
<keyword evidence="3" id="KW-0677">Repeat</keyword>
<accession>A7SIG6</accession>
<feature type="disulfide bond" evidence="7">
    <location>
        <begin position="85"/>
        <end position="112"/>
    </location>
</feature>
<dbReference type="PROSITE" id="PS50923">
    <property type="entry name" value="SUSHI"/>
    <property type="match status" value="7"/>
</dbReference>
<feature type="domain" description="G-protein coupled receptors family 2 profile 1" evidence="8">
    <location>
        <begin position="98"/>
        <end position="179"/>
    </location>
</feature>
<evidence type="ECO:0000313" key="10">
    <source>
        <dbReference type="EMBL" id="EDO36528.1"/>
    </source>
</evidence>
<keyword evidence="2" id="KW-0732">Signal</keyword>
<keyword evidence="6" id="KW-0325">Glycoprotein</keyword>
<feature type="domain" description="Sushi" evidence="9">
    <location>
        <begin position="1"/>
        <end position="56"/>
    </location>
</feature>
<keyword evidence="4" id="KW-0472">Membrane</keyword>
<dbReference type="CDD" id="cd00033">
    <property type="entry name" value="CCP"/>
    <property type="match status" value="7"/>
</dbReference>
<feature type="domain" description="Sushi" evidence="9">
    <location>
        <begin position="296"/>
        <end position="353"/>
    </location>
</feature>
<feature type="non-terminal residue" evidence="10">
    <location>
        <position position="1"/>
    </location>
</feature>
<dbReference type="InterPro" id="IPR001879">
    <property type="entry name" value="GPCR_2_extracellular_dom"/>
</dbReference>
<dbReference type="PROSITE" id="PS50227">
    <property type="entry name" value="G_PROTEIN_RECEP_F2_3"/>
    <property type="match status" value="1"/>
</dbReference>
<dbReference type="GO" id="GO:0016020">
    <property type="term" value="C:membrane"/>
    <property type="evidence" value="ECO:0007669"/>
    <property type="project" value="UniProtKB-SubCell"/>
</dbReference>
<name>A7SIG6_NEMVE</name>
<evidence type="ECO:0000313" key="11">
    <source>
        <dbReference type="Proteomes" id="UP000001593"/>
    </source>
</evidence>
<dbReference type="PANTHER" id="PTHR45656">
    <property type="entry name" value="PROTEIN CBR-CLEC-78"/>
    <property type="match status" value="1"/>
</dbReference>
<protein>
    <recommendedName>
        <fullName evidence="12">Sushi/von Willebrand factor type A/EGF/pentraxin domain-containing 1</fullName>
    </recommendedName>
</protein>
<dbReference type="HOGENOM" id="CLU_673664_0_0_1"/>
<dbReference type="SUPFAM" id="SSF57535">
    <property type="entry name" value="Complement control module/SCR domain"/>
    <property type="match status" value="7"/>
</dbReference>
<dbReference type="OMA" id="TQPRCSA"/>
<feature type="domain" description="Sushi" evidence="9">
    <location>
        <begin position="57"/>
        <end position="114"/>
    </location>
</feature>
<feature type="domain" description="Sushi" evidence="9">
    <location>
        <begin position="115"/>
        <end position="172"/>
    </location>
</feature>
<feature type="domain" description="Sushi" evidence="9">
    <location>
        <begin position="230"/>
        <end position="287"/>
    </location>
</feature>
<keyword evidence="11" id="KW-1185">Reference proteome</keyword>
<evidence type="ECO:0000259" key="8">
    <source>
        <dbReference type="PROSITE" id="PS50227"/>
    </source>
</evidence>
<dbReference type="EMBL" id="DS469668">
    <property type="protein sequence ID" value="EDO36528.1"/>
    <property type="molecule type" value="Genomic_DNA"/>
</dbReference>
<dbReference type="Gene3D" id="2.10.70.10">
    <property type="entry name" value="Complement Module, domain 1"/>
    <property type="match status" value="7"/>
</dbReference>
<dbReference type="GO" id="GO:0004930">
    <property type="term" value="F:G protein-coupled receptor activity"/>
    <property type="evidence" value="ECO:0007669"/>
    <property type="project" value="InterPro"/>
</dbReference>
<evidence type="ECO:0000256" key="2">
    <source>
        <dbReference type="ARBA" id="ARBA00022729"/>
    </source>
</evidence>
<evidence type="ECO:0000256" key="1">
    <source>
        <dbReference type="ARBA" id="ARBA00004370"/>
    </source>
</evidence>
<dbReference type="FunFam" id="2.10.70.10:FF:000011">
    <property type="entry name" value="CUB and sushi domain-containing protein 3 isoform A"/>
    <property type="match status" value="2"/>
</dbReference>
<evidence type="ECO:0008006" key="12">
    <source>
        <dbReference type="Google" id="ProtNLM"/>
    </source>
</evidence>
<dbReference type="InterPro" id="IPR035976">
    <property type="entry name" value="Sushi/SCR/CCP_sf"/>
</dbReference>
<feature type="domain" description="Sushi" evidence="9">
    <location>
        <begin position="354"/>
        <end position="409"/>
    </location>
</feature>
<evidence type="ECO:0000256" key="3">
    <source>
        <dbReference type="ARBA" id="ARBA00022737"/>
    </source>
</evidence>
<feature type="disulfide bond" evidence="7">
    <location>
        <begin position="27"/>
        <end position="54"/>
    </location>
</feature>
<dbReference type="InterPro" id="IPR051277">
    <property type="entry name" value="SEZ6_CSMD_C4BPB_Regulators"/>
</dbReference>
<dbReference type="PANTHER" id="PTHR45656:SF4">
    <property type="entry name" value="PROTEIN CBR-CLEC-78"/>
    <property type="match status" value="1"/>
</dbReference>
<dbReference type="Pfam" id="PF00084">
    <property type="entry name" value="Sushi"/>
    <property type="match status" value="7"/>
</dbReference>
<gene>
    <name evidence="10" type="ORF">NEMVEDRAFT_v1g22137</name>
</gene>
<evidence type="ECO:0000256" key="5">
    <source>
        <dbReference type="ARBA" id="ARBA00023157"/>
    </source>
</evidence>
<keyword evidence="7" id="KW-0768">Sushi</keyword>
<comment type="subcellular location">
    <subcellularLocation>
        <location evidence="1">Membrane</location>
    </subcellularLocation>
</comment>
<feature type="domain" description="Sushi" evidence="9">
    <location>
        <begin position="173"/>
        <end position="229"/>
    </location>
</feature>
<organism evidence="10 11">
    <name type="scientific">Nematostella vectensis</name>
    <name type="common">Starlet sea anemone</name>
    <dbReference type="NCBI Taxonomy" id="45351"/>
    <lineage>
        <taxon>Eukaryota</taxon>
        <taxon>Metazoa</taxon>
        <taxon>Cnidaria</taxon>
        <taxon>Anthozoa</taxon>
        <taxon>Hexacorallia</taxon>
        <taxon>Actiniaria</taxon>
        <taxon>Edwardsiidae</taxon>
        <taxon>Nematostella</taxon>
    </lineage>
</organism>
<keyword evidence="5 7" id="KW-1015">Disulfide bond</keyword>
<reference evidence="10 11" key="1">
    <citation type="journal article" date="2007" name="Science">
        <title>Sea anemone genome reveals ancestral eumetazoan gene repertoire and genomic organization.</title>
        <authorList>
            <person name="Putnam N.H."/>
            <person name="Srivastava M."/>
            <person name="Hellsten U."/>
            <person name="Dirks B."/>
            <person name="Chapman J."/>
            <person name="Salamov A."/>
            <person name="Terry A."/>
            <person name="Shapiro H."/>
            <person name="Lindquist E."/>
            <person name="Kapitonov V.V."/>
            <person name="Jurka J."/>
            <person name="Genikhovich G."/>
            <person name="Grigoriev I.V."/>
            <person name="Lucas S.M."/>
            <person name="Steele R.E."/>
            <person name="Finnerty J.R."/>
            <person name="Technau U."/>
            <person name="Martindale M.Q."/>
            <person name="Rokhsar D.S."/>
        </authorList>
    </citation>
    <scope>NUCLEOTIDE SEQUENCE [LARGE SCALE GENOMIC DNA]</scope>
    <source>
        <strain evidence="11">CH2 X CH6</strain>
    </source>
</reference>
<evidence type="ECO:0000256" key="6">
    <source>
        <dbReference type="ARBA" id="ARBA00023180"/>
    </source>
</evidence>
<feature type="disulfide bond" evidence="7">
    <location>
        <begin position="143"/>
        <end position="170"/>
    </location>
</feature>
<dbReference type="InterPro" id="IPR000436">
    <property type="entry name" value="Sushi_SCR_CCP_dom"/>
</dbReference>